<reference evidence="1 2" key="1">
    <citation type="submission" date="2019-05" db="EMBL/GenBank/DDBJ databases">
        <title>Another draft genome of Portunus trituberculatus and its Hox gene families provides insights of decapod evolution.</title>
        <authorList>
            <person name="Jeong J.-H."/>
            <person name="Song I."/>
            <person name="Kim S."/>
            <person name="Choi T."/>
            <person name="Kim D."/>
            <person name="Ryu S."/>
            <person name="Kim W."/>
        </authorList>
    </citation>
    <scope>NUCLEOTIDE SEQUENCE [LARGE SCALE GENOMIC DNA]</scope>
    <source>
        <tissue evidence="1">Muscle</tissue>
    </source>
</reference>
<protein>
    <submittedName>
        <fullName evidence="1">Uncharacterized protein</fullName>
    </submittedName>
</protein>
<dbReference type="AlphaFoldDB" id="A0A5B7IT47"/>
<proteinExistence type="predicted"/>
<accession>A0A5B7IT47</accession>
<evidence type="ECO:0000313" key="1">
    <source>
        <dbReference type="EMBL" id="MPC87860.1"/>
    </source>
</evidence>
<dbReference type="EMBL" id="VSRR010075848">
    <property type="protein sequence ID" value="MPC87860.1"/>
    <property type="molecule type" value="Genomic_DNA"/>
</dbReference>
<gene>
    <name evidence="1" type="ORF">E2C01_082739</name>
</gene>
<name>A0A5B7IT47_PORTR</name>
<sequence length="77" mass="8520">MYASPVWSSSLTCAQQQQLENVQKKGPAESYFALPTLTMITPYLPSISPHWQPDTKRPSSRWVEACCATLGYGISSP</sequence>
<dbReference type="Proteomes" id="UP000324222">
    <property type="component" value="Unassembled WGS sequence"/>
</dbReference>
<comment type="caution">
    <text evidence="1">The sequence shown here is derived from an EMBL/GenBank/DDBJ whole genome shotgun (WGS) entry which is preliminary data.</text>
</comment>
<organism evidence="1 2">
    <name type="scientific">Portunus trituberculatus</name>
    <name type="common">Swimming crab</name>
    <name type="synonym">Neptunus trituberculatus</name>
    <dbReference type="NCBI Taxonomy" id="210409"/>
    <lineage>
        <taxon>Eukaryota</taxon>
        <taxon>Metazoa</taxon>
        <taxon>Ecdysozoa</taxon>
        <taxon>Arthropoda</taxon>
        <taxon>Crustacea</taxon>
        <taxon>Multicrustacea</taxon>
        <taxon>Malacostraca</taxon>
        <taxon>Eumalacostraca</taxon>
        <taxon>Eucarida</taxon>
        <taxon>Decapoda</taxon>
        <taxon>Pleocyemata</taxon>
        <taxon>Brachyura</taxon>
        <taxon>Eubrachyura</taxon>
        <taxon>Portunoidea</taxon>
        <taxon>Portunidae</taxon>
        <taxon>Portuninae</taxon>
        <taxon>Portunus</taxon>
    </lineage>
</organism>
<keyword evidence="2" id="KW-1185">Reference proteome</keyword>
<evidence type="ECO:0000313" key="2">
    <source>
        <dbReference type="Proteomes" id="UP000324222"/>
    </source>
</evidence>